<name>A0ABR3F4V5_9AGAR</name>
<reference evidence="2 3" key="1">
    <citation type="submission" date="2024-02" db="EMBL/GenBank/DDBJ databases">
        <title>A draft genome for the cacao thread blight pathogen Marasmius crinis-equi.</title>
        <authorList>
            <person name="Cohen S.P."/>
            <person name="Baruah I.K."/>
            <person name="Amoako-Attah I."/>
            <person name="Bukari Y."/>
            <person name="Meinhardt L.W."/>
            <person name="Bailey B.A."/>
        </authorList>
    </citation>
    <scope>NUCLEOTIDE SEQUENCE [LARGE SCALE GENOMIC DNA]</scope>
    <source>
        <strain evidence="2 3">GH-76</strain>
    </source>
</reference>
<evidence type="ECO:0000256" key="1">
    <source>
        <dbReference type="SAM" id="MobiDB-lite"/>
    </source>
</evidence>
<dbReference type="EMBL" id="JBAHYK010000993">
    <property type="protein sequence ID" value="KAL0570104.1"/>
    <property type="molecule type" value="Genomic_DNA"/>
</dbReference>
<feature type="region of interest" description="Disordered" evidence="1">
    <location>
        <begin position="260"/>
        <end position="293"/>
    </location>
</feature>
<feature type="region of interest" description="Disordered" evidence="1">
    <location>
        <begin position="184"/>
        <end position="206"/>
    </location>
</feature>
<protein>
    <submittedName>
        <fullName evidence="2">Uncharacterized protein</fullName>
    </submittedName>
</protein>
<feature type="region of interest" description="Disordered" evidence="1">
    <location>
        <begin position="1"/>
        <end position="54"/>
    </location>
</feature>
<feature type="compositionally biased region" description="Acidic residues" evidence="1">
    <location>
        <begin position="1"/>
        <end position="12"/>
    </location>
</feature>
<evidence type="ECO:0000313" key="2">
    <source>
        <dbReference type="EMBL" id="KAL0570104.1"/>
    </source>
</evidence>
<keyword evidence="3" id="KW-1185">Reference proteome</keyword>
<feature type="compositionally biased region" description="Basic and acidic residues" evidence="1">
    <location>
        <begin position="260"/>
        <end position="273"/>
    </location>
</feature>
<accession>A0ABR3F4V5</accession>
<comment type="caution">
    <text evidence="2">The sequence shown here is derived from an EMBL/GenBank/DDBJ whole genome shotgun (WGS) entry which is preliminary data.</text>
</comment>
<dbReference type="Proteomes" id="UP001465976">
    <property type="component" value="Unassembled WGS sequence"/>
</dbReference>
<feature type="compositionally biased region" description="Low complexity" evidence="1">
    <location>
        <begin position="26"/>
        <end position="35"/>
    </location>
</feature>
<feature type="compositionally biased region" description="Acidic residues" evidence="1">
    <location>
        <begin position="369"/>
        <end position="378"/>
    </location>
</feature>
<proteinExistence type="predicted"/>
<evidence type="ECO:0000313" key="3">
    <source>
        <dbReference type="Proteomes" id="UP001465976"/>
    </source>
</evidence>
<organism evidence="2 3">
    <name type="scientific">Marasmius crinis-equi</name>
    <dbReference type="NCBI Taxonomy" id="585013"/>
    <lineage>
        <taxon>Eukaryota</taxon>
        <taxon>Fungi</taxon>
        <taxon>Dikarya</taxon>
        <taxon>Basidiomycota</taxon>
        <taxon>Agaricomycotina</taxon>
        <taxon>Agaricomycetes</taxon>
        <taxon>Agaricomycetidae</taxon>
        <taxon>Agaricales</taxon>
        <taxon>Marasmiineae</taxon>
        <taxon>Marasmiaceae</taxon>
        <taxon>Marasmius</taxon>
    </lineage>
</organism>
<sequence length="378" mass="42220">MAGAAGEEEPQEDTTAQDKEPAGDGAMATATATKTTPEEAAKKSEEARDSSKMKELVHKTFEKLMGSEIVSRSLLGYPEELVETDKAWPKDPATKKPLLHGNGSQYNKAGMQKVFDHIHATGSLACAQRLKDITDNHLLQQIGIKWEYMKTEFGKNQKRVAKAKAERLEDEDFVEAGMETLDTSQRNSRISSVMKQRQQKRPRSAYEDKKYDGAFTIANAMTDYEDNPQVVPGQPKRYIARAPDWRSEALAKLYADIDARPDPNPDLGKKIAEQKSGAAMTGPPREARTRKGRVQSWMVKKELLEANTHWVGKHICGSSTAWGEEKELSDDEEEKKTNSKRGGPQGNEAALTKKRRIRKQTGDGNNIPVEEELEKMFS</sequence>
<feature type="region of interest" description="Disordered" evidence="1">
    <location>
        <begin position="320"/>
        <end position="378"/>
    </location>
</feature>
<feature type="compositionally biased region" description="Basic and acidic residues" evidence="1">
    <location>
        <begin position="36"/>
        <end position="54"/>
    </location>
</feature>
<gene>
    <name evidence="2" type="ORF">V5O48_011854</name>
</gene>
<feature type="compositionally biased region" description="Polar residues" evidence="1">
    <location>
        <begin position="184"/>
        <end position="196"/>
    </location>
</feature>